<comment type="subunit">
    <text evidence="3 8">Part of the 30S ribosomal subunit.</text>
</comment>
<evidence type="ECO:0000256" key="6">
    <source>
        <dbReference type="ARBA" id="ARBA00022980"/>
    </source>
</evidence>
<dbReference type="Gene3D" id="2.40.50.140">
    <property type="entry name" value="Nucleic acid-binding proteins"/>
    <property type="match status" value="1"/>
</dbReference>
<reference evidence="10 11" key="1">
    <citation type="submission" date="2016-10" db="EMBL/GenBank/DDBJ databases">
        <authorList>
            <person name="de Groot N.N."/>
        </authorList>
    </citation>
    <scope>NUCLEOTIDE SEQUENCE [LARGE SCALE GENOMIC DNA]</scope>
    <source>
        <strain evidence="10 11">DSM 21650</strain>
    </source>
</reference>
<dbReference type="AlphaFoldDB" id="A0A1H3S1V2"/>
<dbReference type="EMBL" id="FNQE01000034">
    <property type="protein sequence ID" value="SDZ31535.1"/>
    <property type="molecule type" value="Genomic_DNA"/>
</dbReference>
<evidence type="ECO:0000256" key="1">
    <source>
        <dbReference type="ARBA" id="ARBA00002932"/>
    </source>
</evidence>
<evidence type="ECO:0000256" key="7">
    <source>
        <dbReference type="ARBA" id="ARBA00023274"/>
    </source>
</evidence>
<evidence type="ECO:0000256" key="8">
    <source>
        <dbReference type="HAMAP-Rule" id="MF_01345"/>
    </source>
</evidence>
<dbReference type="Pfam" id="PF00366">
    <property type="entry name" value="Ribosomal_S17"/>
    <property type="match status" value="1"/>
</dbReference>
<dbReference type="PANTHER" id="PTHR10744:SF1">
    <property type="entry name" value="SMALL RIBOSOMAL SUBUNIT PROTEIN US17M"/>
    <property type="match status" value="1"/>
</dbReference>
<evidence type="ECO:0000313" key="10">
    <source>
        <dbReference type="EMBL" id="SDZ31535.1"/>
    </source>
</evidence>
<keyword evidence="7 8" id="KW-0687">Ribonucleoprotein</keyword>
<dbReference type="PROSITE" id="PS00056">
    <property type="entry name" value="RIBOSOMAL_S17"/>
    <property type="match status" value="1"/>
</dbReference>
<protein>
    <recommendedName>
        <fullName evidence="8">Small ribosomal subunit protein uS17</fullName>
    </recommendedName>
</protein>
<dbReference type="InterPro" id="IPR019979">
    <property type="entry name" value="Ribosomal_uS17_CS"/>
</dbReference>
<keyword evidence="4 8" id="KW-0699">rRNA-binding</keyword>
<dbReference type="GO" id="GO:0022627">
    <property type="term" value="C:cytosolic small ribosomal subunit"/>
    <property type="evidence" value="ECO:0007669"/>
    <property type="project" value="UniProtKB-UniRule"/>
</dbReference>
<dbReference type="GO" id="GO:0019843">
    <property type="term" value="F:rRNA binding"/>
    <property type="evidence" value="ECO:0007669"/>
    <property type="project" value="UniProtKB-UniRule"/>
</dbReference>
<sequence length="84" mass="9853">MQRGNRKVRIGRVVSDKMDKTIVVAIETFVAHPLYGKMVKKTTKFKAHDENNECQIGDKVKIMETRPLSREKRWRLVEIIEKAK</sequence>
<name>A0A1H3S1V2_9FIRM</name>
<dbReference type="CDD" id="cd00364">
    <property type="entry name" value="Ribosomal_uS17"/>
    <property type="match status" value="1"/>
</dbReference>
<dbReference type="Proteomes" id="UP000198625">
    <property type="component" value="Unassembled WGS sequence"/>
</dbReference>
<proteinExistence type="inferred from homology"/>
<dbReference type="OrthoDB" id="9811714at2"/>
<evidence type="ECO:0000256" key="5">
    <source>
        <dbReference type="ARBA" id="ARBA00022884"/>
    </source>
</evidence>
<comment type="similarity">
    <text evidence="2 8 9">Belongs to the universal ribosomal protein uS17 family.</text>
</comment>
<dbReference type="InterPro" id="IPR012340">
    <property type="entry name" value="NA-bd_OB-fold"/>
</dbReference>
<keyword evidence="5 8" id="KW-0694">RNA-binding</keyword>
<comment type="function">
    <text evidence="1 8">One of the primary rRNA binding proteins, it binds specifically to the 5'-end of 16S ribosomal RNA.</text>
</comment>
<dbReference type="HAMAP" id="MF_01345_B">
    <property type="entry name" value="Ribosomal_uS17_B"/>
    <property type="match status" value="1"/>
</dbReference>
<dbReference type="PRINTS" id="PR00973">
    <property type="entry name" value="RIBOSOMALS17"/>
</dbReference>
<dbReference type="RefSeq" id="WP_091732221.1">
    <property type="nucleotide sequence ID" value="NZ_FNQE01000034.1"/>
</dbReference>
<evidence type="ECO:0000256" key="9">
    <source>
        <dbReference type="RuleBase" id="RU003872"/>
    </source>
</evidence>
<gene>
    <name evidence="8" type="primary">rpsQ</name>
    <name evidence="10" type="ORF">SAMN05660462_02656</name>
</gene>
<accession>A0A1H3S1V2</accession>
<dbReference type="NCBIfam" id="TIGR03635">
    <property type="entry name" value="uS17_bact"/>
    <property type="match status" value="1"/>
</dbReference>
<dbReference type="GO" id="GO:0003735">
    <property type="term" value="F:structural constituent of ribosome"/>
    <property type="evidence" value="ECO:0007669"/>
    <property type="project" value="UniProtKB-UniRule"/>
</dbReference>
<dbReference type="PANTHER" id="PTHR10744">
    <property type="entry name" value="40S RIBOSOMAL PROTEIN S11 FAMILY MEMBER"/>
    <property type="match status" value="1"/>
</dbReference>
<dbReference type="GO" id="GO:0006412">
    <property type="term" value="P:translation"/>
    <property type="evidence" value="ECO:0007669"/>
    <property type="project" value="UniProtKB-UniRule"/>
</dbReference>
<evidence type="ECO:0000256" key="2">
    <source>
        <dbReference type="ARBA" id="ARBA00010254"/>
    </source>
</evidence>
<dbReference type="SUPFAM" id="SSF50249">
    <property type="entry name" value="Nucleic acid-binding proteins"/>
    <property type="match status" value="1"/>
</dbReference>
<evidence type="ECO:0000256" key="4">
    <source>
        <dbReference type="ARBA" id="ARBA00022730"/>
    </source>
</evidence>
<evidence type="ECO:0000256" key="3">
    <source>
        <dbReference type="ARBA" id="ARBA00011458"/>
    </source>
</evidence>
<dbReference type="InterPro" id="IPR000266">
    <property type="entry name" value="Ribosomal_uS17"/>
</dbReference>
<evidence type="ECO:0000313" key="11">
    <source>
        <dbReference type="Proteomes" id="UP000198625"/>
    </source>
</evidence>
<keyword evidence="11" id="KW-1185">Reference proteome</keyword>
<keyword evidence="6 8" id="KW-0689">Ribosomal protein</keyword>
<dbReference type="NCBIfam" id="NF004123">
    <property type="entry name" value="PRK05610.1"/>
    <property type="match status" value="1"/>
</dbReference>
<dbReference type="InterPro" id="IPR019984">
    <property type="entry name" value="Ribosomal_uS17_bact/chlr"/>
</dbReference>
<organism evidence="10 11">
    <name type="scientific">Proteiniborus ethanoligenes</name>
    <dbReference type="NCBI Taxonomy" id="415015"/>
    <lineage>
        <taxon>Bacteria</taxon>
        <taxon>Bacillati</taxon>
        <taxon>Bacillota</taxon>
        <taxon>Clostridia</taxon>
        <taxon>Eubacteriales</taxon>
        <taxon>Proteiniborus</taxon>
    </lineage>
</organism>
<dbReference type="FunFam" id="2.40.50.140:FF:000026">
    <property type="entry name" value="30S ribosomal protein S17"/>
    <property type="match status" value="1"/>
</dbReference>
<dbReference type="STRING" id="415015.SAMN05660462_02656"/>